<dbReference type="RefSeq" id="WP_338776920.1">
    <property type="nucleotide sequence ID" value="NZ_CP147407.1"/>
</dbReference>
<sequence>MGRIIELKKDKAVVRLTGLTGFFAIKMNLGIPYETISQVYVDQFEAPRWMLRMPGTSISFLHIYEGSFKYRDEWYFLSYNGRGPLLQLELDGDPKYKQVVLQMENPTATAAEIRTWLRIREEKQEEK</sequence>
<evidence type="ECO:0000313" key="1">
    <source>
        <dbReference type="EMBL" id="WXB95422.1"/>
    </source>
</evidence>
<dbReference type="Proteomes" id="UP001377337">
    <property type="component" value="Chromosome"/>
</dbReference>
<evidence type="ECO:0000313" key="2">
    <source>
        <dbReference type="Proteomes" id="UP001377337"/>
    </source>
</evidence>
<accession>A0ABZ2NDV4</accession>
<dbReference type="EMBL" id="CP147407">
    <property type="protein sequence ID" value="WXB95422.1"/>
    <property type="molecule type" value="Genomic_DNA"/>
</dbReference>
<protein>
    <submittedName>
        <fullName evidence="1">Uncharacterized protein</fullName>
    </submittedName>
</protein>
<keyword evidence="2" id="KW-1185">Reference proteome</keyword>
<organism evidence="1 2">
    <name type="scientific">Metabacillus sediminis</name>
    <dbReference type="NCBI Taxonomy" id="3117746"/>
    <lineage>
        <taxon>Bacteria</taxon>
        <taxon>Bacillati</taxon>
        <taxon>Bacillota</taxon>
        <taxon>Bacilli</taxon>
        <taxon>Bacillales</taxon>
        <taxon>Bacillaceae</taxon>
        <taxon>Metabacillus</taxon>
    </lineage>
</organism>
<proteinExistence type="predicted"/>
<gene>
    <name evidence="1" type="ORF">WCV65_12660</name>
</gene>
<name>A0ABZ2NDV4_9BACI</name>
<reference evidence="1 2" key="1">
    <citation type="submission" date="2024-02" db="EMBL/GenBank/DDBJ databases">
        <title>Seven novel Bacillus-like species.</title>
        <authorList>
            <person name="Liu G."/>
        </authorList>
    </citation>
    <scope>NUCLEOTIDE SEQUENCE [LARGE SCALE GENOMIC DNA]</scope>
    <source>
        <strain evidence="1 2">FJAT-52054</strain>
    </source>
</reference>